<dbReference type="InterPro" id="IPR034016">
    <property type="entry name" value="M1_APN-typ"/>
</dbReference>
<evidence type="ECO:0000256" key="6">
    <source>
        <dbReference type="ARBA" id="ARBA00023049"/>
    </source>
</evidence>
<dbReference type="Gene3D" id="1.25.50.20">
    <property type="match status" value="1"/>
</dbReference>
<comment type="cofactor">
    <cofactor evidence="8 10">
        <name>Zn(2+)</name>
        <dbReference type="ChEBI" id="CHEBI:29105"/>
    </cofactor>
    <text evidence="8 10">Binds 1 zinc ion per subunit.</text>
</comment>
<dbReference type="GO" id="GO:0043171">
    <property type="term" value="P:peptide catabolic process"/>
    <property type="evidence" value="ECO:0007669"/>
    <property type="project" value="TreeGrafter"/>
</dbReference>
<dbReference type="PRINTS" id="PR00756">
    <property type="entry name" value="ALADIPTASE"/>
</dbReference>
<evidence type="ECO:0000256" key="1">
    <source>
        <dbReference type="ARBA" id="ARBA00010136"/>
    </source>
</evidence>
<dbReference type="GO" id="GO:0006508">
    <property type="term" value="P:proteolysis"/>
    <property type="evidence" value="ECO:0007669"/>
    <property type="project" value="UniProtKB-KW"/>
</dbReference>
<comment type="caution">
    <text evidence="14">The sequence shown here is derived from an EMBL/GenBank/DDBJ whole genome shotgun (WGS) entry which is preliminary data.</text>
</comment>
<keyword evidence="6 10" id="KW-0482">Metalloprotease</keyword>
<feature type="active site" description="Proton acceptor" evidence="7">
    <location>
        <position position="338"/>
    </location>
</feature>
<gene>
    <name evidence="14" type="ORF">OGATHE_003004</name>
</gene>
<evidence type="ECO:0000313" key="14">
    <source>
        <dbReference type="EMBL" id="KAH3670191.1"/>
    </source>
</evidence>
<dbReference type="InterPro" id="IPR024571">
    <property type="entry name" value="ERAP1-like_C_dom"/>
</dbReference>
<dbReference type="CDD" id="cd09601">
    <property type="entry name" value="M1_APN-Q_like"/>
    <property type="match status" value="1"/>
</dbReference>
<dbReference type="GO" id="GO:0042277">
    <property type="term" value="F:peptide binding"/>
    <property type="evidence" value="ECO:0007669"/>
    <property type="project" value="TreeGrafter"/>
</dbReference>
<reference evidence="14" key="1">
    <citation type="journal article" date="2021" name="Open Biol.">
        <title>Shared evolutionary footprints suggest mitochondrial oxidative damage underlies multiple complex I losses in fungi.</title>
        <authorList>
            <person name="Schikora-Tamarit M.A."/>
            <person name="Marcet-Houben M."/>
            <person name="Nosek J."/>
            <person name="Gabaldon T."/>
        </authorList>
    </citation>
    <scope>NUCLEOTIDE SEQUENCE</scope>
    <source>
        <strain evidence="14">NCAIM Y.01608</strain>
    </source>
</reference>
<protein>
    <recommendedName>
        <fullName evidence="10">Aminopeptidase</fullName>
        <ecNumber evidence="10">3.4.11.-</ecNumber>
    </recommendedName>
</protein>
<feature type="binding site" evidence="8">
    <location>
        <position position="341"/>
    </location>
    <ligand>
        <name>Zn(2+)</name>
        <dbReference type="ChEBI" id="CHEBI:29105"/>
        <note>catalytic</note>
    </ligand>
</feature>
<organism evidence="14 15">
    <name type="scientific">Ogataea polymorpha</name>
    <dbReference type="NCBI Taxonomy" id="460523"/>
    <lineage>
        <taxon>Eukaryota</taxon>
        <taxon>Fungi</taxon>
        <taxon>Dikarya</taxon>
        <taxon>Ascomycota</taxon>
        <taxon>Saccharomycotina</taxon>
        <taxon>Pichiomycetes</taxon>
        <taxon>Pichiales</taxon>
        <taxon>Pichiaceae</taxon>
        <taxon>Ogataea</taxon>
    </lineage>
</organism>
<evidence type="ECO:0000256" key="7">
    <source>
        <dbReference type="PIRSR" id="PIRSR634016-1"/>
    </source>
</evidence>
<dbReference type="GO" id="GO:0008270">
    <property type="term" value="F:zinc ion binding"/>
    <property type="evidence" value="ECO:0007669"/>
    <property type="project" value="UniProtKB-UniRule"/>
</dbReference>
<dbReference type="Pfam" id="PF11838">
    <property type="entry name" value="ERAP1_C"/>
    <property type="match status" value="1"/>
</dbReference>
<proteinExistence type="inferred from homology"/>
<dbReference type="RefSeq" id="XP_018212362.1">
    <property type="nucleotide sequence ID" value="XM_018356023.1"/>
</dbReference>
<evidence type="ECO:0000259" key="12">
    <source>
        <dbReference type="Pfam" id="PF11838"/>
    </source>
</evidence>
<dbReference type="Proteomes" id="UP000788993">
    <property type="component" value="Unassembled WGS sequence"/>
</dbReference>
<evidence type="ECO:0000256" key="2">
    <source>
        <dbReference type="ARBA" id="ARBA00022670"/>
    </source>
</evidence>
<keyword evidence="3 8" id="KW-0479">Metal-binding</keyword>
<dbReference type="Pfam" id="PF17900">
    <property type="entry name" value="Peptidase_M1_N"/>
    <property type="match status" value="1"/>
</dbReference>
<evidence type="ECO:0000259" key="11">
    <source>
        <dbReference type="Pfam" id="PF01433"/>
    </source>
</evidence>
<dbReference type="InterPro" id="IPR042097">
    <property type="entry name" value="Aminopeptidase_N-like_N_sf"/>
</dbReference>
<evidence type="ECO:0000256" key="8">
    <source>
        <dbReference type="PIRSR" id="PIRSR634016-3"/>
    </source>
</evidence>
<dbReference type="OrthoDB" id="10031169at2759"/>
<evidence type="ECO:0000256" key="5">
    <source>
        <dbReference type="ARBA" id="ARBA00022833"/>
    </source>
</evidence>
<dbReference type="Gene3D" id="2.60.40.1730">
    <property type="entry name" value="tricorn interacting facor f3 domain"/>
    <property type="match status" value="1"/>
</dbReference>
<keyword evidence="5 8" id="KW-0862">Zinc</keyword>
<dbReference type="InterPro" id="IPR050344">
    <property type="entry name" value="Peptidase_M1_aminopeptidases"/>
</dbReference>
<feature type="binding site" evidence="8">
    <location>
        <position position="337"/>
    </location>
    <ligand>
        <name>Zn(2+)</name>
        <dbReference type="ChEBI" id="CHEBI:29105"/>
        <note>catalytic</note>
    </ligand>
</feature>
<feature type="binding site" evidence="8">
    <location>
        <position position="360"/>
    </location>
    <ligand>
        <name>Zn(2+)</name>
        <dbReference type="ChEBI" id="CHEBI:29105"/>
        <note>catalytic</note>
    </ligand>
</feature>
<evidence type="ECO:0000256" key="3">
    <source>
        <dbReference type="ARBA" id="ARBA00022723"/>
    </source>
</evidence>
<dbReference type="GO" id="GO:0016020">
    <property type="term" value="C:membrane"/>
    <property type="evidence" value="ECO:0007669"/>
    <property type="project" value="TreeGrafter"/>
</dbReference>
<sequence>MSSQPASSSSKTDLPPPVVSLAFSNAYLPTNYDLSLDISSKANYMGLVVMDLAPNERASVSGSDPFQLVLNAVEIVVTDAYLLTDSQHKLKVEQNRKTETVKFCTDVTFDSLKSQHLRLRVHFIGVVRGIASMRDFTKGVFKTKYKDGADDRYIISTHCQPSFARLIFPCVDDVLVKTSFKLSLTADEKFTCVSNTPIESTTMIDQGRQLVIFEASPKMTTSVFSFAVGEFDFLEEKIDLSEQKNFPLRVYTQIGESGRAKLALATVKSTLPKLVQKFGVEYPITKFDVIALPFLSDGGVENWSMIQILKDHLLTPDSASPAEMLKITSMIKNVLVHEMVHMFIGDLVTFESYDYTWLNEAFATFMSNTILNEESDDNQVWFDQLVNDGFNMKRYQGLDNMKPIHTENVPADTIQSTFSKHSYDKGIFVLRMLAGLFNETPCENYDNFFSAVGDFINKNKYGLFKPTDLWIFLKNHTLNKFKYDIPTIMFSWTRTAGYPILKVSKHSEKLLVEQHRFLYNPESKVEDVPYQVPLLVKHSNGTYARYMLSDRRLEIDNCLLVNANNSAVATVKYSFPQYEAIAKNLEKLSNIEQCQVVLDLSTVFSEKYQDCDDILGFVVLMNKIVQNPKIINATAFNTALSLFNTLTKSILSVSYFDDQNTYKTIAKWENTTVSSLLASFEWDGLDFRQLPATELTVRATLLKLDYSNAQSQAIAKKLYKQLLHGPKGAVPIKLVAAVLNNVQAGGSAKEYKEILGIVKNPDSVSNHVYEEHSTADVRTAALTSLGYVTKSDLQQKTLNYVLNNMDVPSVELALVGLKHQPEAFATIWVWFSMHYNGFYARFIKDSKNQSFIRTFRGIVQLVFESCLCSKELTDKLETFLKAKKFEPLNGEFQRVRAAFADRLKLNEANSQLSRVIAA</sequence>
<keyword evidence="15" id="KW-1185">Reference proteome</keyword>
<dbReference type="PANTHER" id="PTHR11533">
    <property type="entry name" value="PROTEASE M1 ZINC METALLOPROTEASE"/>
    <property type="match status" value="1"/>
</dbReference>
<feature type="site" description="Transition state stabilizer" evidence="9">
    <location>
        <position position="423"/>
    </location>
</feature>
<dbReference type="AlphaFoldDB" id="A0A1B7SM97"/>
<keyword evidence="10" id="KW-0031">Aminopeptidase</keyword>
<reference evidence="14" key="2">
    <citation type="submission" date="2021-01" db="EMBL/GenBank/DDBJ databases">
        <authorList>
            <person name="Schikora-Tamarit M.A."/>
        </authorList>
    </citation>
    <scope>NUCLEOTIDE SEQUENCE</scope>
    <source>
        <strain evidence="14">NCAIM Y.01608</strain>
    </source>
</reference>
<dbReference type="GO" id="GO:0070006">
    <property type="term" value="F:metalloaminopeptidase activity"/>
    <property type="evidence" value="ECO:0007669"/>
    <property type="project" value="TreeGrafter"/>
</dbReference>
<dbReference type="SUPFAM" id="SSF55486">
    <property type="entry name" value="Metalloproteases ('zincins'), catalytic domain"/>
    <property type="match status" value="1"/>
</dbReference>
<accession>A0A1B7SM97</accession>
<dbReference type="GO" id="GO:0005737">
    <property type="term" value="C:cytoplasm"/>
    <property type="evidence" value="ECO:0007669"/>
    <property type="project" value="TreeGrafter"/>
</dbReference>
<comment type="similarity">
    <text evidence="1 10">Belongs to the peptidase M1 family.</text>
</comment>
<dbReference type="Gene3D" id="2.60.40.1910">
    <property type="match status" value="1"/>
</dbReference>
<keyword evidence="2 10" id="KW-0645">Protease</keyword>
<evidence type="ECO:0000256" key="4">
    <source>
        <dbReference type="ARBA" id="ARBA00022801"/>
    </source>
</evidence>
<name>A0A1B7SM97_9ASCO</name>
<dbReference type="PANTHER" id="PTHR11533:SF299">
    <property type="entry name" value="AMINOPEPTIDASE"/>
    <property type="match status" value="1"/>
</dbReference>
<evidence type="ECO:0000256" key="9">
    <source>
        <dbReference type="PIRSR" id="PIRSR634016-4"/>
    </source>
</evidence>
<evidence type="ECO:0000256" key="10">
    <source>
        <dbReference type="RuleBase" id="RU364040"/>
    </source>
</evidence>
<dbReference type="InterPro" id="IPR014782">
    <property type="entry name" value="Peptidase_M1_dom"/>
</dbReference>
<evidence type="ECO:0000259" key="13">
    <source>
        <dbReference type="Pfam" id="PF17900"/>
    </source>
</evidence>
<dbReference type="EMBL" id="JAEUBD010000983">
    <property type="protein sequence ID" value="KAH3670191.1"/>
    <property type="molecule type" value="Genomic_DNA"/>
</dbReference>
<dbReference type="Gene3D" id="1.10.390.10">
    <property type="entry name" value="Neutral Protease Domain 2"/>
    <property type="match status" value="1"/>
</dbReference>
<dbReference type="SUPFAM" id="SSF63737">
    <property type="entry name" value="Leukotriene A4 hydrolase N-terminal domain"/>
    <property type="match status" value="1"/>
</dbReference>
<dbReference type="InterPro" id="IPR045357">
    <property type="entry name" value="Aminopeptidase_N-like_N"/>
</dbReference>
<feature type="domain" description="Aminopeptidase N-like N-terminal" evidence="13">
    <location>
        <begin position="29"/>
        <end position="222"/>
    </location>
</feature>
<feature type="domain" description="Peptidase M1 membrane alanine aminopeptidase" evidence="11">
    <location>
        <begin position="263"/>
        <end position="492"/>
    </location>
</feature>
<dbReference type="InterPro" id="IPR001930">
    <property type="entry name" value="Peptidase_M1"/>
</dbReference>
<dbReference type="EC" id="3.4.11.-" evidence="10"/>
<dbReference type="InterPro" id="IPR027268">
    <property type="entry name" value="Peptidase_M4/M1_CTD_sf"/>
</dbReference>
<evidence type="ECO:0000313" key="15">
    <source>
        <dbReference type="Proteomes" id="UP000788993"/>
    </source>
</evidence>
<feature type="domain" description="ERAP1-like C-terminal" evidence="12">
    <location>
        <begin position="559"/>
        <end position="884"/>
    </location>
</feature>
<dbReference type="Pfam" id="PF01433">
    <property type="entry name" value="Peptidase_M1"/>
    <property type="match status" value="1"/>
</dbReference>
<keyword evidence="4 10" id="KW-0378">Hydrolase</keyword>